<dbReference type="EMBL" id="FUYR01000001">
    <property type="protein sequence ID" value="SKB28885.1"/>
    <property type="molecule type" value="Genomic_DNA"/>
</dbReference>
<reference evidence="5" key="1">
    <citation type="submission" date="2017-02" db="EMBL/GenBank/DDBJ databases">
        <authorList>
            <person name="Varghese N."/>
            <person name="Submissions S."/>
        </authorList>
    </citation>
    <scope>NUCLEOTIDE SEQUENCE [LARGE SCALE GENOMIC DNA]</scope>
    <source>
        <strain evidence="5">DSM 22385</strain>
    </source>
</reference>
<protein>
    <submittedName>
        <fullName evidence="4">Uncharacterized protein</fullName>
    </submittedName>
</protein>
<dbReference type="GO" id="GO:0042834">
    <property type="term" value="F:peptidoglycan binding"/>
    <property type="evidence" value="ECO:0007669"/>
    <property type="project" value="InterPro"/>
</dbReference>
<evidence type="ECO:0000259" key="3">
    <source>
        <dbReference type="Pfam" id="PF18174"/>
    </source>
</evidence>
<dbReference type="RefSeq" id="WP_079700716.1">
    <property type="nucleotide sequence ID" value="NZ_FUYR01000001.1"/>
</dbReference>
<feature type="domain" description="CCDC81-like prokaryotic HU" evidence="3">
    <location>
        <begin position="4"/>
        <end position="55"/>
    </location>
</feature>
<dbReference type="SUPFAM" id="SSF110997">
    <property type="entry name" value="Sporulation related repeat"/>
    <property type="match status" value="1"/>
</dbReference>
<evidence type="ECO:0000256" key="1">
    <source>
        <dbReference type="SAM" id="Phobius"/>
    </source>
</evidence>
<sequence>MDIGIYIADLLRNQEEVSLPGLGTFTKQRIPGSYDSTNNSFLPPRYQVSFDDRLTEPSGLSDYISLKKNLSTSSAEYFVKKFAAGLSDLLETSGIAEVKPLGIIRQKSDALTFEPSTDFDIGGRFYGLKPIAELRKTVSQPVSEPIVPAAISTDSIEDFINYQGDEEIEDEQEYVEEPRRNRLLLLIIGAFLFGIIAAVLLYFFNPQTRNLIDKMLPTYSSSVPVKQPAETFEKPAPVVIPDSTKAILPSTTPDSAGFDSTSSVNPVIKEPVSAPMIKIEIIGGSYGRRSEAEAYVKAMKAKGLDAKIAEDMPGKLFKVSLASFQDDQTAQNELNRIVQQVEKKAWIAKYKPKKTQ</sequence>
<keyword evidence="1" id="KW-1133">Transmembrane helix</keyword>
<dbReference type="Pfam" id="PF05036">
    <property type="entry name" value="SPOR"/>
    <property type="match status" value="1"/>
</dbReference>
<dbReference type="InterPro" id="IPR040495">
    <property type="entry name" value="HU-CCDC81_bac_1"/>
</dbReference>
<organism evidence="4 5">
    <name type="scientific">Daejeonella lutea</name>
    <dbReference type="NCBI Taxonomy" id="572036"/>
    <lineage>
        <taxon>Bacteria</taxon>
        <taxon>Pseudomonadati</taxon>
        <taxon>Bacteroidota</taxon>
        <taxon>Sphingobacteriia</taxon>
        <taxon>Sphingobacteriales</taxon>
        <taxon>Sphingobacteriaceae</taxon>
        <taxon>Daejeonella</taxon>
    </lineage>
</organism>
<gene>
    <name evidence="4" type="ORF">SAMN05661099_0210</name>
</gene>
<proteinExistence type="predicted"/>
<dbReference type="OrthoDB" id="653949at2"/>
<keyword evidence="1" id="KW-0812">Transmembrane</keyword>
<evidence type="ECO:0000313" key="5">
    <source>
        <dbReference type="Proteomes" id="UP000189981"/>
    </source>
</evidence>
<dbReference type="InterPro" id="IPR007730">
    <property type="entry name" value="SPOR-like_dom"/>
</dbReference>
<evidence type="ECO:0000313" key="4">
    <source>
        <dbReference type="EMBL" id="SKB28885.1"/>
    </source>
</evidence>
<dbReference type="AlphaFoldDB" id="A0A1T5A203"/>
<accession>A0A1T5A203</accession>
<keyword evidence="1" id="KW-0472">Membrane</keyword>
<feature type="transmembrane region" description="Helical" evidence="1">
    <location>
        <begin position="183"/>
        <end position="204"/>
    </location>
</feature>
<keyword evidence="5" id="KW-1185">Reference proteome</keyword>
<dbReference type="Gene3D" id="3.30.70.1070">
    <property type="entry name" value="Sporulation related repeat"/>
    <property type="match status" value="1"/>
</dbReference>
<dbReference type="Pfam" id="PF18174">
    <property type="entry name" value="HU-CCDC81_bac_1"/>
    <property type="match status" value="1"/>
</dbReference>
<dbReference type="STRING" id="572036.SAMN05661099_0210"/>
<dbReference type="Proteomes" id="UP000189981">
    <property type="component" value="Unassembled WGS sequence"/>
</dbReference>
<evidence type="ECO:0000259" key="2">
    <source>
        <dbReference type="Pfam" id="PF05036"/>
    </source>
</evidence>
<name>A0A1T5A203_9SPHI</name>
<dbReference type="InterPro" id="IPR036680">
    <property type="entry name" value="SPOR-like_sf"/>
</dbReference>
<feature type="domain" description="SPOR" evidence="2">
    <location>
        <begin position="284"/>
        <end position="347"/>
    </location>
</feature>